<dbReference type="OrthoDB" id="9802969at2"/>
<dbReference type="GO" id="GO:0004459">
    <property type="term" value="F:L-lactate dehydrogenase (NAD+) activity"/>
    <property type="evidence" value="ECO:0007669"/>
    <property type="project" value="UniProtKB-UniRule"/>
</dbReference>
<dbReference type="PRINTS" id="PR00086">
    <property type="entry name" value="LLDHDRGNASE"/>
</dbReference>
<name>A0A1M6VTH4_9CLOT</name>
<dbReference type="InterPro" id="IPR018177">
    <property type="entry name" value="L-lactate_DH_AS"/>
</dbReference>
<keyword evidence="13" id="KW-1185">Reference proteome</keyword>
<accession>A0A1M6VTH4</accession>
<feature type="binding site" evidence="7">
    <location>
        <begin position="82"/>
        <end position="83"/>
    </location>
    <ligand>
        <name>NAD(+)</name>
        <dbReference type="ChEBI" id="CHEBI:57540"/>
    </ligand>
</feature>
<evidence type="ECO:0000256" key="1">
    <source>
        <dbReference type="ARBA" id="ARBA00004843"/>
    </source>
</evidence>
<dbReference type="NCBIfam" id="TIGR01771">
    <property type="entry name" value="L-LDH-NAD"/>
    <property type="match status" value="1"/>
</dbReference>
<dbReference type="EC" id="1.1.1.27" evidence="3 7"/>
<comment type="subunit">
    <text evidence="7">Homotetramer.</text>
</comment>
<evidence type="ECO:0000256" key="9">
    <source>
        <dbReference type="PIRSR" id="PIRSR000102-3"/>
    </source>
</evidence>
<feature type="domain" description="Lactate/malate dehydrogenase N-terminal" evidence="10">
    <location>
        <begin position="7"/>
        <end position="145"/>
    </location>
</feature>
<evidence type="ECO:0000313" key="12">
    <source>
        <dbReference type="EMBL" id="SHK84823.1"/>
    </source>
</evidence>
<dbReference type="InterPro" id="IPR015955">
    <property type="entry name" value="Lactate_DH/Glyco_Ohase_4_C"/>
</dbReference>
<evidence type="ECO:0000313" key="13">
    <source>
        <dbReference type="Proteomes" id="UP000184310"/>
    </source>
</evidence>
<sequence>MTMKLRKVAIVGTGLVGSSCAFSLINQCVCEEILMIDINEERAKGEAWDITHAVEYMPYKTKVYSAKYEECKDVDAIIITAGAPPKLGQTRLDTLGISAKICRSIVEPIMESGFNGFFILVSNPVDIIAYHVWKLSGLPKNKIIGTGTSVDSARLKTILSEKLEGIDTKSIQAFSMGEHGDSQMVPWSHISVAGEPFLKMIDKNDKLRNINLDEIVTKTAKVGWEIYERKGTTYYGIAAAAIGIIKSIFHDEKRIIPVSAMLNGEYGEENIYTGVPCIIGKNGVEKVIEIEMTEDELVRFKRSNSVLREYMSTIGY</sequence>
<comment type="catalytic activity">
    <reaction evidence="6 7">
        <text>(S)-lactate + NAD(+) = pyruvate + NADH + H(+)</text>
        <dbReference type="Rhea" id="RHEA:23444"/>
        <dbReference type="ChEBI" id="CHEBI:15361"/>
        <dbReference type="ChEBI" id="CHEBI:15378"/>
        <dbReference type="ChEBI" id="CHEBI:16651"/>
        <dbReference type="ChEBI" id="CHEBI:57540"/>
        <dbReference type="ChEBI" id="CHEBI:57945"/>
        <dbReference type="EC" id="1.1.1.27"/>
    </reaction>
</comment>
<dbReference type="RefSeq" id="WP_072993927.1">
    <property type="nucleotide sequence ID" value="NZ_FQZB01000037.1"/>
</dbReference>
<dbReference type="InterPro" id="IPR036291">
    <property type="entry name" value="NAD(P)-bd_dom_sf"/>
</dbReference>
<dbReference type="AlphaFoldDB" id="A0A1M6VTH4"/>
<evidence type="ECO:0000256" key="5">
    <source>
        <dbReference type="ARBA" id="ARBA00023027"/>
    </source>
</evidence>
<feature type="binding site" evidence="7">
    <location>
        <begin position="151"/>
        <end position="154"/>
    </location>
    <ligand>
        <name>substrate</name>
    </ligand>
</feature>
<dbReference type="UniPathway" id="UPA00554">
    <property type="reaction ID" value="UER00611"/>
</dbReference>
<dbReference type="InterPro" id="IPR001557">
    <property type="entry name" value="L-lactate/malate_DH"/>
</dbReference>
<dbReference type="FunFam" id="3.40.50.720:FF:000018">
    <property type="entry name" value="Malate dehydrogenase"/>
    <property type="match status" value="1"/>
</dbReference>
<dbReference type="PANTHER" id="PTHR43128:SF16">
    <property type="entry name" value="L-LACTATE DEHYDROGENASE"/>
    <property type="match status" value="1"/>
</dbReference>
<feature type="active site" description="Proton acceptor" evidence="7 8">
    <location>
        <position position="179"/>
    </location>
</feature>
<protein>
    <recommendedName>
        <fullName evidence="3 7">L-lactate dehydrogenase</fullName>
        <shortName evidence="7">L-LDH</shortName>
        <ecNumber evidence="3 7">1.1.1.27</ecNumber>
    </recommendedName>
</protein>
<dbReference type="GO" id="GO:0005737">
    <property type="term" value="C:cytoplasm"/>
    <property type="evidence" value="ECO:0007669"/>
    <property type="project" value="UniProtKB-SubCell"/>
</dbReference>
<dbReference type="Proteomes" id="UP000184310">
    <property type="component" value="Unassembled WGS sequence"/>
</dbReference>
<feature type="binding site" evidence="7">
    <location>
        <position position="233"/>
    </location>
    <ligand>
        <name>substrate</name>
    </ligand>
</feature>
<dbReference type="PROSITE" id="PS00064">
    <property type="entry name" value="L_LDH"/>
    <property type="match status" value="1"/>
</dbReference>
<dbReference type="GO" id="GO:0006089">
    <property type="term" value="P:lactate metabolic process"/>
    <property type="evidence" value="ECO:0007669"/>
    <property type="project" value="TreeGrafter"/>
</dbReference>
<proteinExistence type="inferred from homology"/>
<dbReference type="HAMAP" id="MF_00488">
    <property type="entry name" value="Lactate_dehydrog"/>
    <property type="match status" value="1"/>
</dbReference>
<gene>
    <name evidence="7" type="primary">ldh</name>
    <name evidence="12" type="ORF">SAMN02745163_04567</name>
</gene>
<organism evidence="12 13">
    <name type="scientific">Clostridium cavendishii DSM 21758</name>
    <dbReference type="NCBI Taxonomy" id="1121302"/>
    <lineage>
        <taxon>Bacteria</taxon>
        <taxon>Bacillati</taxon>
        <taxon>Bacillota</taxon>
        <taxon>Clostridia</taxon>
        <taxon>Eubacteriales</taxon>
        <taxon>Clostridiaceae</taxon>
        <taxon>Clostridium</taxon>
    </lineage>
</organism>
<evidence type="ECO:0000259" key="10">
    <source>
        <dbReference type="Pfam" id="PF00056"/>
    </source>
</evidence>
<dbReference type="SUPFAM" id="SSF51735">
    <property type="entry name" value="NAD(P)-binding Rossmann-fold domains"/>
    <property type="match status" value="1"/>
</dbReference>
<dbReference type="PIRSF" id="PIRSF000102">
    <property type="entry name" value="Lac_mal_DH"/>
    <property type="match status" value="1"/>
</dbReference>
<dbReference type="Gene3D" id="3.40.50.720">
    <property type="entry name" value="NAD(P)-binding Rossmann-like Domain"/>
    <property type="match status" value="1"/>
</dbReference>
<feature type="binding site" evidence="7">
    <location>
        <position position="91"/>
    </location>
    <ligand>
        <name>substrate</name>
    </ligand>
</feature>
<evidence type="ECO:0000256" key="2">
    <source>
        <dbReference type="ARBA" id="ARBA00006054"/>
    </source>
</evidence>
<dbReference type="NCBIfam" id="NF004863">
    <property type="entry name" value="PRK06223.1"/>
    <property type="match status" value="1"/>
</dbReference>
<dbReference type="CDD" id="cd05291">
    <property type="entry name" value="HicDH_like"/>
    <property type="match status" value="1"/>
</dbReference>
<keyword evidence="7" id="KW-0963">Cytoplasm</keyword>
<feature type="binding site" evidence="7">
    <location>
        <position position="16"/>
    </location>
    <ligand>
        <name>NAD(+)</name>
        <dbReference type="ChEBI" id="CHEBI:57540"/>
    </ligand>
</feature>
<dbReference type="GO" id="GO:0006096">
    <property type="term" value="P:glycolytic process"/>
    <property type="evidence" value="ECO:0007669"/>
    <property type="project" value="UniProtKB-UniRule"/>
</dbReference>
<dbReference type="InterPro" id="IPR022383">
    <property type="entry name" value="Lactate/malate_DH_C"/>
</dbReference>
<comment type="pathway">
    <text evidence="1 7">Fermentation; pyruvate fermentation to lactate; (S)-lactate from pyruvate: step 1/1.</text>
</comment>
<comment type="function">
    <text evidence="7">Catalyzes the conversion of lactate to pyruvate.</text>
</comment>
<dbReference type="Pfam" id="PF00056">
    <property type="entry name" value="Ldh_1_N"/>
    <property type="match status" value="1"/>
</dbReference>
<dbReference type="SUPFAM" id="SSF56327">
    <property type="entry name" value="LDH C-terminal domain-like"/>
    <property type="match status" value="1"/>
</dbReference>
<feature type="binding site" evidence="7 9">
    <location>
        <position position="37"/>
    </location>
    <ligand>
        <name>NAD(+)</name>
        <dbReference type="ChEBI" id="CHEBI:57540"/>
    </ligand>
</feature>
<evidence type="ECO:0000259" key="11">
    <source>
        <dbReference type="Pfam" id="PF02866"/>
    </source>
</evidence>
<dbReference type="PANTHER" id="PTHR43128">
    <property type="entry name" value="L-2-HYDROXYCARBOXYLATE DEHYDROGENASE (NAD(P)(+))"/>
    <property type="match status" value="1"/>
</dbReference>
<dbReference type="STRING" id="1121302.SAMN02745163_04567"/>
<feature type="binding site" evidence="7">
    <location>
        <position position="146"/>
    </location>
    <ligand>
        <name>NAD(+)</name>
        <dbReference type="ChEBI" id="CHEBI:57540"/>
    </ligand>
</feature>
<reference evidence="12 13" key="1">
    <citation type="submission" date="2016-11" db="EMBL/GenBank/DDBJ databases">
        <authorList>
            <person name="Jaros S."/>
            <person name="Januszkiewicz K."/>
            <person name="Wedrychowicz H."/>
        </authorList>
    </citation>
    <scope>NUCLEOTIDE SEQUENCE [LARGE SCALE GENOMIC DNA]</scope>
    <source>
        <strain evidence="12 13">DSM 21758</strain>
    </source>
</reference>
<feature type="binding site" evidence="7">
    <location>
        <position position="42"/>
    </location>
    <ligand>
        <name>NAD(+)</name>
        <dbReference type="ChEBI" id="CHEBI:57540"/>
    </ligand>
</feature>
<feature type="binding site" evidence="7">
    <location>
        <position position="104"/>
    </location>
    <ligand>
        <name>NAD(+)</name>
        <dbReference type="ChEBI" id="CHEBI:57540"/>
    </ligand>
</feature>
<dbReference type="InterPro" id="IPR001236">
    <property type="entry name" value="Lactate/malate_DH_N"/>
</dbReference>
<comment type="caution">
    <text evidence="7">Lacks conserved residue(s) required for the propagation of feature annotation.</text>
</comment>
<dbReference type="Pfam" id="PF02866">
    <property type="entry name" value="Ldh_1_C"/>
    <property type="match status" value="1"/>
</dbReference>
<evidence type="ECO:0000256" key="3">
    <source>
        <dbReference type="ARBA" id="ARBA00012967"/>
    </source>
</evidence>
<evidence type="ECO:0000256" key="4">
    <source>
        <dbReference type="ARBA" id="ARBA00023002"/>
    </source>
</evidence>
<dbReference type="Gene3D" id="3.90.110.10">
    <property type="entry name" value="Lactate dehydrogenase/glycoside hydrolase, family 4, C-terminal"/>
    <property type="match status" value="1"/>
</dbReference>
<keyword evidence="5 7" id="KW-0520">NAD</keyword>
<comment type="subcellular location">
    <subcellularLocation>
        <location evidence="7">Cytoplasm</location>
    </subcellularLocation>
</comment>
<feature type="binding site" evidence="9">
    <location>
        <begin position="12"/>
        <end position="17"/>
    </location>
    <ligand>
        <name>NAD(+)</name>
        <dbReference type="ChEBI" id="CHEBI:57540"/>
    </ligand>
</feature>
<dbReference type="NCBIfam" id="NF000824">
    <property type="entry name" value="PRK00066.1"/>
    <property type="match status" value="1"/>
</dbReference>
<comment type="similarity">
    <text evidence="2 7">Belongs to the LDH/MDH superfamily. LDH family.</text>
</comment>
<evidence type="ECO:0000256" key="6">
    <source>
        <dbReference type="ARBA" id="ARBA00049258"/>
    </source>
</evidence>
<keyword evidence="4 7" id="KW-0560">Oxidoreductase</keyword>
<evidence type="ECO:0000256" key="7">
    <source>
        <dbReference type="HAMAP-Rule" id="MF_00488"/>
    </source>
</evidence>
<dbReference type="InterPro" id="IPR011304">
    <property type="entry name" value="L-lactate_DH"/>
</dbReference>
<feature type="binding site" evidence="7 9">
    <location>
        <begin position="121"/>
        <end position="123"/>
    </location>
    <ligand>
        <name>NAD(+)</name>
        <dbReference type="ChEBI" id="CHEBI:57540"/>
    </ligand>
</feature>
<feature type="binding site" evidence="7">
    <location>
        <position position="68"/>
    </location>
    <ligand>
        <name>NAD(+)</name>
        <dbReference type="ChEBI" id="CHEBI:57540"/>
    </ligand>
</feature>
<evidence type="ECO:0000256" key="8">
    <source>
        <dbReference type="PIRSR" id="PIRSR000102-1"/>
    </source>
</evidence>
<dbReference type="PROSITE" id="PS51257">
    <property type="entry name" value="PROKAR_LIPOPROTEIN"/>
    <property type="match status" value="1"/>
</dbReference>
<dbReference type="EMBL" id="FQZB01000037">
    <property type="protein sequence ID" value="SHK84823.1"/>
    <property type="molecule type" value="Genomic_DNA"/>
</dbReference>
<feature type="domain" description="Lactate/malate dehydrogenase C-terminal" evidence="11">
    <location>
        <begin position="148"/>
        <end position="312"/>
    </location>
</feature>
<feature type="binding site" evidence="7">
    <location>
        <begin position="123"/>
        <end position="126"/>
    </location>
    <ligand>
        <name>substrate</name>
    </ligand>
</feature>